<keyword evidence="1" id="KW-0732">Signal</keyword>
<accession>A0ABT0G2M0</accession>
<keyword evidence="3" id="KW-1185">Reference proteome</keyword>
<name>A0ABT0G2M0_9ACTN</name>
<comment type="caution">
    <text evidence="2">The sequence shown here is derived from an EMBL/GenBank/DDBJ whole genome shotgun (WGS) entry which is preliminary data.</text>
</comment>
<dbReference type="EMBL" id="JAKRKC020000002">
    <property type="protein sequence ID" value="MCK2218658.1"/>
    <property type="molecule type" value="Genomic_DNA"/>
</dbReference>
<protein>
    <submittedName>
        <fullName evidence="2">Uncharacterized protein</fullName>
    </submittedName>
</protein>
<dbReference type="RefSeq" id="WP_242381638.1">
    <property type="nucleotide sequence ID" value="NZ_JAKRKC020000002.1"/>
</dbReference>
<gene>
    <name evidence="2" type="ORF">MF672_033405</name>
</gene>
<evidence type="ECO:0000256" key="1">
    <source>
        <dbReference type="SAM" id="SignalP"/>
    </source>
</evidence>
<reference evidence="2 3" key="1">
    <citation type="submission" date="2022-04" db="EMBL/GenBank/DDBJ databases">
        <title>Genome draft of Actinomadura sp. ATCC 31491.</title>
        <authorList>
            <person name="Shi X."/>
            <person name="Du Y."/>
        </authorList>
    </citation>
    <scope>NUCLEOTIDE SEQUENCE [LARGE SCALE GENOMIC DNA]</scope>
    <source>
        <strain evidence="2 3">ATCC 31491</strain>
    </source>
</reference>
<sequence length="157" mass="16916">MRRLILTVAGAFLLVAALLPAAAQAAGGSSTGIPFSYQGVKGVSVLPVTFTAGDCRQTGLNQTPNLAASLVQVEPPVNGRATVRWKGTLYTVSSRSGDVWHARFVFRDAFGQDVLTVRFDFGQMWPGTIYHSNSVAQVDLSQAQWDSITFSDWFGDC</sequence>
<proteinExistence type="predicted"/>
<feature type="signal peptide" evidence="1">
    <location>
        <begin position="1"/>
        <end position="25"/>
    </location>
</feature>
<feature type="chain" id="PRO_5046155556" evidence="1">
    <location>
        <begin position="26"/>
        <end position="157"/>
    </location>
</feature>
<evidence type="ECO:0000313" key="3">
    <source>
        <dbReference type="Proteomes" id="UP001317259"/>
    </source>
</evidence>
<organism evidence="2 3">
    <name type="scientific">Actinomadura luzonensis</name>
    <dbReference type="NCBI Taxonomy" id="2805427"/>
    <lineage>
        <taxon>Bacteria</taxon>
        <taxon>Bacillati</taxon>
        <taxon>Actinomycetota</taxon>
        <taxon>Actinomycetes</taxon>
        <taxon>Streptosporangiales</taxon>
        <taxon>Thermomonosporaceae</taxon>
        <taxon>Actinomadura</taxon>
    </lineage>
</organism>
<evidence type="ECO:0000313" key="2">
    <source>
        <dbReference type="EMBL" id="MCK2218658.1"/>
    </source>
</evidence>
<dbReference type="Proteomes" id="UP001317259">
    <property type="component" value="Unassembled WGS sequence"/>
</dbReference>